<evidence type="ECO:0000256" key="2">
    <source>
        <dbReference type="ARBA" id="ARBA00022692"/>
    </source>
</evidence>
<dbReference type="GO" id="GO:0012505">
    <property type="term" value="C:endomembrane system"/>
    <property type="evidence" value="ECO:0007669"/>
    <property type="project" value="UniProtKB-SubCell"/>
</dbReference>
<dbReference type="PIRSF" id="PIRSF029962">
    <property type="entry name" value="UCP029962"/>
    <property type="match status" value="1"/>
</dbReference>
<dbReference type="EMBL" id="AP022557">
    <property type="protein sequence ID" value="BBW97342.1"/>
    <property type="molecule type" value="Genomic_DNA"/>
</dbReference>
<proteinExistence type="predicted"/>
<keyword evidence="2 5" id="KW-0812">Transmembrane</keyword>
<dbReference type="InterPro" id="IPR016941">
    <property type="entry name" value="UCP029962"/>
</dbReference>
<evidence type="ECO:0000313" key="8">
    <source>
        <dbReference type="Proteomes" id="UP000501421"/>
    </source>
</evidence>
<evidence type="ECO:0000259" key="6">
    <source>
        <dbReference type="Pfam" id="PF06803"/>
    </source>
</evidence>
<dbReference type="RefSeq" id="WP_033844793.1">
    <property type="nucleotide sequence ID" value="NZ_AP022557.1"/>
</dbReference>
<evidence type="ECO:0000256" key="3">
    <source>
        <dbReference type="ARBA" id="ARBA00022989"/>
    </source>
</evidence>
<accession>A0A679FLB1</accession>
<dbReference type="AlphaFoldDB" id="A0A679FLB1"/>
<protein>
    <submittedName>
        <fullName evidence="7">Membrane protein</fullName>
    </submittedName>
</protein>
<feature type="domain" description="DUF1232" evidence="6">
    <location>
        <begin position="38"/>
        <end position="71"/>
    </location>
</feature>
<keyword evidence="3 5" id="KW-1133">Transmembrane helix</keyword>
<sequence length="90" mass="10626">MRNVWKRLRLVVRIRRFLPFLVEFFTSREVPIRKKVFSIGLLLLYVALPFDLIPDWLAVVGLIDDFAVLLFVLQRIIAIAPASLREKYQL</sequence>
<dbReference type="InterPro" id="IPR010652">
    <property type="entry name" value="DUF1232"/>
</dbReference>
<evidence type="ECO:0000256" key="4">
    <source>
        <dbReference type="ARBA" id="ARBA00023136"/>
    </source>
</evidence>
<keyword evidence="4 5" id="KW-0472">Membrane</keyword>
<feature type="transmembrane region" description="Helical" evidence="5">
    <location>
        <begin position="36"/>
        <end position="54"/>
    </location>
</feature>
<keyword evidence="8" id="KW-1185">Reference proteome</keyword>
<name>A0A679FLB1_9BACL</name>
<dbReference type="Pfam" id="PF06803">
    <property type="entry name" value="DUF1232"/>
    <property type="match status" value="1"/>
</dbReference>
<reference evidence="8" key="1">
    <citation type="journal article" date="2020" name="Microbiol. Resour. Announc.">
        <title>Complete Genome Sequence of Geobacillus sp. Strain E55-1, Isolated from Mine Geyser in Japan.</title>
        <authorList>
            <person name="Miyazaki K."/>
            <person name="Hase E."/>
            <person name="Tokito N."/>
        </authorList>
    </citation>
    <scope>NUCLEOTIDE SEQUENCE [LARGE SCALE GENOMIC DNA]</scope>
    <source>
        <strain evidence="8">E55-1</strain>
    </source>
</reference>
<evidence type="ECO:0000313" key="7">
    <source>
        <dbReference type="EMBL" id="BBW97342.1"/>
    </source>
</evidence>
<comment type="subcellular location">
    <subcellularLocation>
        <location evidence="1">Endomembrane system</location>
        <topology evidence="1">Multi-pass membrane protein</topology>
    </subcellularLocation>
</comment>
<feature type="transmembrane region" description="Helical" evidence="5">
    <location>
        <begin position="66"/>
        <end position="84"/>
    </location>
</feature>
<dbReference type="Proteomes" id="UP000501421">
    <property type="component" value="Chromosome"/>
</dbReference>
<evidence type="ECO:0000256" key="1">
    <source>
        <dbReference type="ARBA" id="ARBA00004127"/>
    </source>
</evidence>
<organism evidence="7 8">
    <name type="scientific">Geobacillus subterraneus</name>
    <dbReference type="NCBI Taxonomy" id="129338"/>
    <lineage>
        <taxon>Bacteria</taxon>
        <taxon>Bacillati</taxon>
        <taxon>Bacillota</taxon>
        <taxon>Bacilli</taxon>
        <taxon>Bacillales</taxon>
        <taxon>Anoxybacillaceae</taxon>
        <taxon>Geobacillus</taxon>
    </lineage>
</organism>
<gene>
    <name evidence="7" type="ORF">GsuE55_21750</name>
</gene>
<evidence type="ECO:0000256" key="5">
    <source>
        <dbReference type="SAM" id="Phobius"/>
    </source>
</evidence>